<dbReference type="InterPro" id="IPR023211">
    <property type="entry name" value="DNA_pol_palm_dom_sf"/>
</dbReference>
<dbReference type="SUPFAM" id="SSF56672">
    <property type="entry name" value="DNA/RNA polymerases"/>
    <property type="match status" value="1"/>
</dbReference>
<gene>
    <name evidence="1" type="ORF">S06H3_20016</name>
</gene>
<name>X1KUJ5_9ZZZZ</name>
<dbReference type="EMBL" id="BARV01010317">
    <property type="protein sequence ID" value="GAI10757.1"/>
    <property type="molecule type" value="Genomic_DNA"/>
</dbReference>
<dbReference type="Gene3D" id="3.90.1600.10">
    <property type="entry name" value="Palm domain of DNA polymerase"/>
    <property type="match status" value="1"/>
</dbReference>
<proteinExistence type="predicted"/>
<accession>X1KUJ5</accession>
<protein>
    <submittedName>
        <fullName evidence="1">Uncharacterized protein</fullName>
    </submittedName>
</protein>
<evidence type="ECO:0000313" key="1">
    <source>
        <dbReference type="EMBL" id="GAI10757.1"/>
    </source>
</evidence>
<feature type="non-terminal residue" evidence="1">
    <location>
        <position position="1"/>
    </location>
</feature>
<dbReference type="InterPro" id="IPR043502">
    <property type="entry name" value="DNA/RNA_pol_sf"/>
</dbReference>
<organism evidence="1">
    <name type="scientific">marine sediment metagenome</name>
    <dbReference type="NCBI Taxonomy" id="412755"/>
    <lineage>
        <taxon>unclassified sequences</taxon>
        <taxon>metagenomes</taxon>
        <taxon>ecological metagenomes</taxon>
    </lineage>
</organism>
<comment type="caution">
    <text evidence="1">The sequence shown here is derived from an EMBL/GenBank/DDBJ whole genome shotgun (WGS) entry which is preliminary data.</text>
</comment>
<dbReference type="AlphaFoldDB" id="X1KUJ5"/>
<sequence>GKGVIREEYDEETGREYWKEEVINLDTGERTIMIKLMNKLIVQYNESEGENAFPAIAAHVTENARFVLWEIINGIGRYRVLYCDTDSVKIEESYMYRVGWPMHETDLGALKIEERSEQLYLGGAKNYRTENHRHIKGIPESAIEISPNVFQYTKFKSQDVHLRQGQIHGVQVAEQQRIVSFAYNKGIVHDDGRVTPFRLSLPPPPS</sequence>
<reference evidence="1" key="1">
    <citation type="journal article" date="2014" name="Front. Microbiol.">
        <title>High frequency of phylogenetically diverse reductive dehalogenase-homologous genes in deep subseafloor sedimentary metagenomes.</title>
        <authorList>
            <person name="Kawai M."/>
            <person name="Futagami T."/>
            <person name="Toyoda A."/>
            <person name="Takaki Y."/>
            <person name="Nishi S."/>
            <person name="Hori S."/>
            <person name="Arai W."/>
            <person name="Tsubouchi T."/>
            <person name="Morono Y."/>
            <person name="Uchiyama I."/>
            <person name="Ito T."/>
            <person name="Fujiyama A."/>
            <person name="Inagaki F."/>
            <person name="Takami H."/>
        </authorList>
    </citation>
    <scope>NUCLEOTIDE SEQUENCE</scope>
    <source>
        <strain evidence="1">Expedition CK06-06</strain>
    </source>
</reference>